<evidence type="ECO:0000313" key="1">
    <source>
        <dbReference type="EMBL" id="TSC64908.1"/>
    </source>
</evidence>
<name>A0A554J9A2_9BACT</name>
<organism evidence="1 2">
    <name type="scientific">Candidatus Berkelbacteria bacterium Gr01-1014_85</name>
    <dbReference type="NCBI Taxonomy" id="2017150"/>
    <lineage>
        <taxon>Bacteria</taxon>
        <taxon>Candidatus Berkelbacteria</taxon>
    </lineage>
</organism>
<proteinExistence type="predicted"/>
<dbReference type="PROSITE" id="PS00409">
    <property type="entry name" value="PROKAR_NTER_METHYL"/>
    <property type="match status" value="1"/>
</dbReference>
<protein>
    <recommendedName>
        <fullName evidence="3">Prepilin-type N-terminal cleavage/methylation domain-containing protein</fullName>
    </recommendedName>
</protein>
<reference evidence="1 2" key="1">
    <citation type="submission" date="2017-08" db="EMBL/GenBank/DDBJ databases">
        <title>Mechanisms for carbon and nitrogen cycling indicate functional differentiation within the Candidate Phyla Radiation.</title>
        <authorList>
            <person name="Danczak R.E."/>
            <person name="Johnston M.D."/>
            <person name="Kenah C."/>
            <person name="Slattery M."/>
            <person name="Wrighton K.C."/>
            <person name="Wilkins M.J."/>
        </authorList>
    </citation>
    <scope>NUCLEOTIDE SEQUENCE [LARGE SCALE GENOMIC DNA]</scope>
    <source>
        <strain evidence="1">Gr01-1014_85</strain>
    </source>
</reference>
<evidence type="ECO:0000313" key="2">
    <source>
        <dbReference type="Proteomes" id="UP000316253"/>
    </source>
</evidence>
<dbReference type="EMBL" id="VMFD01000077">
    <property type="protein sequence ID" value="TSC64908.1"/>
    <property type="molecule type" value="Genomic_DNA"/>
</dbReference>
<accession>A0A554J9A2</accession>
<dbReference type="Proteomes" id="UP000316253">
    <property type="component" value="Unassembled WGS sequence"/>
</dbReference>
<dbReference type="InterPro" id="IPR012902">
    <property type="entry name" value="N_methyl_site"/>
</dbReference>
<dbReference type="AlphaFoldDB" id="A0A554J9A2"/>
<evidence type="ECO:0008006" key="3">
    <source>
        <dbReference type="Google" id="ProtNLM"/>
    </source>
</evidence>
<comment type="caution">
    <text evidence="1">The sequence shown here is derived from an EMBL/GenBank/DDBJ whole genome shotgun (WGS) entry which is preliminary data.</text>
</comment>
<gene>
    <name evidence="1" type="ORF">CEO22_659</name>
</gene>
<sequence>MTQLRRRSLGGFSLVELLVASGLLVMLAGSLAQSYRVITRASRQQQALIDQEKELVVALNQSCDLIELATSFEAGGDSDTLNFRMPAQDEADQVITDSYDSYSLGQLAGQAAGRYGLNLTPGAGSALTSKTITLATQVTNIGYSYLDSSGNALTVGDLAAAGVSISLTTSWIVNGNSHSLTRSQLCFSRNIS</sequence>